<reference evidence="8" key="1">
    <citation type="journal article" date="2017" name="Cell">
        <title>Insights into land plant evolution garnered from the Marchantia polymorpha genome.</title>
        <authorList>
            <person name="Bowman J.L."/>
            <person name="Kohchi T."/>
            <person name="Yamato K.T."/>
            <person name="Jenkins J."/>
            <person name="Shu S."/>
            <person name="Ishizaki K."/>
            <person name="Yamaoka S."/>
            <person name="Nishihama R."/>
            <person name="Nakamura Y."/>
            <person name="Berger F."/>
            <person name="Adam C."/>
            <person name="Aki S.S."/>
            <person name="Althoff F."/>
            <person name="Araki T."/>
            <person name="Arteaga-Vazquez M.A."/>
            <person name="Balasubrmanian S."/>
            <person name="Barry K."/>
            <person name="Bauer D."/>
            <person name="Boehm C.R."/>
            <person name="Briginshaw L."/>
            <person name="Caballero-Perez J."/>
            <person name="Catarino B."/>
            <person name="Chen F."/>
            <person name="Chiyoda S."/>
            <person name="Chovatia M."/>
            <person name="Davies K.M."/>
            <person name="Delmans M."/>
            <person name="Demura T."/>
            <person name="Dierschke T."/>
            <person name="Dolan L."/>
            <person name="Dorantes-Acosta A.E."/>
            <person name="Eklund D.M."/>
            <person name="Florent S.N."/>
            <person name="Flores-Sandoval E."/>
            <person name="Fujiyama A."/>
            <person name="Fukuzawa H."/>
            <person name="Galik B."/>
            <person name="Grimanelli D."/>
            <person name="Grimwood J."/>
            <person name="Grossniklaus U."/>
            <person name="Hamada T."/>
            <person name="Haseloff J."/>
            <person name="Hetherington A.J."/>
            <person name="Higo A."/>
            <person name="Hirakawa Y."/>
            <person name="Hundley H.N."/>
            <person name="Ikeda Y."/>
            <person name="Inoue K."/>
            <person name="Inoue S.I."/>
            <person name="Ishida S."/>
            <person name="Jia Q."/>
            <person name="Kakita M."/>
            <person name="Kanazawa T."/>
            <person name="Kawai Y."/>
            <person name="Kawashima T."/>
            <person name="Kennedy M."/>
            <person name="Kinose K."/>
            <person name="Kinoshita T."/>
            <person name="Kohara Y."/>
            <person name="Koide E."/>
            <person name="Komatsu K."/>
            <person name="Kopischke S."/>
            <person name="Kubo M."/>
            <person name="Kyozuka J."/>
            <person name="Lagercrantz U."/>
            <person name="Lin S.S."/>
            <person name="Lindquist E."/>
            <person name="Lipzen A.M."/>
            <person name="Lu C.W."/>
            <person name="De Luna E."/>
            <person name="Martienssen R.A."/>
            <person name="Minamino N."/>
            <person name="Mizutani M."/>
            <person name="Mizutani M."/>
            <person name="Mochizuki N."/>
            <person name="Monte I."/>
            <person name="Mosher R."/>
            <person name="Nagasaki H."/>
            <person name="Nakagami H."/>
            <person name="Naramoto S."/>
            <person name="Nishitani K."/>
            <person name="Ohtani M."/>
            <person name="Okamoto T."/>
            <person name="Okumura M."/>
            <person name="Phillips J."/>
            <person name="Pollak B."/>
            <person name="Reinders A."/>
            <person name="Rovekamp M."/>
            <person name="Sano R."/>
            <person name="Sawa S."/>
            <person name="Schmid M.W."/>
            <person name="Shirakawa M."/>
            <person name="Solano R."/>
            <person name="Spunde A."/>
            <person name="Suetsugu N."/>
            <person name="Sugano S."/>
            <person name="Sugiyama A."/>
            <person name="Sun R."/>
            <person name="Suzuki Y."/>
            <person name="Takenaka M."/>
            <person name="Takezawa D."/>
            <person name="Tomogane H."/>
            <person name="Tsuzuki M."/>
            <person name="Ueda T."/>
            <person name="Umeda M."/>
            <person name="Ward J.M."/>
            <person name="Watanabe Y."/>
            <person name="Yazaki K."/>
            <person name="Yokoyama R."/>
            <person name="Yoshitake Y."/>
            <person name="Yotsui I."/>
            <person name="Zachgo S."/>
            <person name="Schmutz J."/>
        </authorList>
    </citation>
    <scope>NUCLEOTIDE SEQUENCE [LARGE SCALE GENOMIC DNA]</scope>
    <source>
        <strain evidence="8">Tak-1</strain>
    </source>
</reference>
<dbReference type="GO" id="GO:0006355">
    <property type="term" value="P:regulation of DNA-templated transcription"/>
    <property type="evidence" value="ECO:0000318"/>
    <property type="project" value="GO_Central"/>
</dbReference>
<dbReference type="PROSITE" id="PS50891">
    <property type="entry name" value="LOB"/>
    <property type="match status" value="1"/>
</dbReference>
<proteinExistence type="inferred from homology"/>
<evidence type="ECO:0000313" key="7">
    <source>
        <dbReference type="EMBL" id="PTQ26422.1"/>
    </source>
</evidence>
<dbReference type="GO" id="GO:0005634">
    <property type="term" value="C:nucleus"/>
    <property type="evidence" value="ECO:0000318"/>
    <property type="project" value="GO_Central"/>
</dbReference>
<keyword evidence="4" id="KW-0539">Nucleus</keyword>
<evidence type="ECO:0000256" key="5">
    <source>
        <dbReference type="SAM" id="MobiDB-lite"/>
    </source>
</evidence>
<comment type="similarity">
    <text evidence="2">Belongs to the LOB domain-containing protein family.</text>
</comment>
<evidence type="ECO:0000256" key="4">
    <source>
        <dbReference type="ARBA" id="ARBA00023242"/>
    </source>
</evidence>
<feature type="domain" description="LOB" evidence="6">
    <location>
        <begin position="12"/>
        <end position="113"/>
    </location>
</feature>
<dbReference type="PANTHER" id="PTHR31301">
    <property type="entry name" value="LOB DOMAIN-CONTAINING PROTEIN 4-RELATED"/>
    <property type="match status" value="1"/>
</dbReference>
<keyword evidence="8" id="KW-1185">Reference proteome</keyword>
<dbReference type="Pfam" id="PF03195">
    <property type="entry name" value="LOB"/>
    <property type="match status" value="1"/>
</dbReference>
<comment type="subcellular location">
    <subcellularLocation>
        <location evidence="1">Nucleus</location>
    </subcellularLocation>
</comment>
<dbReference type="GO" id="GO:0001216">
    <property type="term" value="F:DNA-binding transcription activator activity"/>
    <property type="evidence" value="ECO:0000318"/>
    <property type="project" value="GO_Central"/>
</dbReference>
<dbReference type="PANTHER" id="PTHR31301:SF83">
    <property type="entry name" value="PROTEIN ASYMMETRIC LEAVES 2"/>
    <property type="match status" value="1"/>
</dbReference>
<evidence type="ECO:0000256" key="1">
    <source>
        <dbReference type="ARBA" id="ARBA00004123"/>
    </source>
</evidence>
<organism evidence="7 8">
    <name type="scientific">Marchantia polymorpha</name>
    <name type="common">Common liverwort</name>
    <name type="synonym">Marchantia aquatica</name>
    <dbReference type="NCBI Taxonomy" id="3197"/>
    <lineage>
        <taxon>Eukaryota</taxon>
        <taxon>Viridiplantae</taxon>
        <taxon>Streptophyta</taxon>
        <taxon>Embryophyta</taxon>
        <taxon>Marchantiophyta</taxon>
        <taxon>Marchantiopsida</taxon>
        <taxon>Marchantiidae</taxon>
        <taxon>Marchantiales</taxon>
        <taxon>Marchantiaceae</taxon>
        <taxon>Marchantia</taxon>
    </lineage>
</organism>
<dbReference type="InterPro" id="IPR004883">
    <property type="entry name" value="LOB"/>
</dbReference>
<keyword evidence="3" id="KW-0217">Developmental protein</keyword>
<name>A0A2R6VXT7_MARPO</name>
<feature type="region of interest" description="Disordered" evidence="5">
    <location>
        <begin position="229"/>
        <end position="258"/>
    </location>
</feature>
<dbReference type="EMBL" id="KZ774077">
    <property type="protein sequence ID" value="PTQ26422.1"/>
    <property type="molecule type" value="Genomic_DNA"/>
</dbReference>
<evidence type="ECO:0000256" key="2">
    <source>
        <dbReference type="ARBA" id="ARBA00005474"/>
    </source>
</evidence>
<evidence type="ECO:0000259" key="6">
    <source>
        <dbReference type="PROSITE" id="PS50891"/>
    </source>
</evidence>
<dbReference type="AlphaFoldDB" id="A0A2R6VXT7"/>
<accession>A0A2R6VXT7</accession>
<feature type="compositionally biased region" description="Basic and acidic residues" evidence="5">
    <location>
        <begin position="229"/>
        <end position="241"/>
    </location>
</feature>
<gene>
    <name evidence="7" type="ORF">MARPO_1803s0001</name>
</gene>
<evidence type="ECO:0000256" key="3">
    <source>
        <dbReference type="ARBA" id="ARBA00022473"/>
    </source>
</evidence>
<dbReference type="Proteomes" id="UP000244005">
    <property type="component" value="Unassembled WGS sequence"/>
</dbReference>
<sequence length="258" mass="28330">MSHTSGASSSSSPCAACKFLRRKCTAECVFSPYFPADQPLKFANVHRIFGASNVTKILQDLPESSRADAVTSLAFEAEARMKDPVYGCSGAISLTQRRIKELQEEVQELTDQSPVWPPAAFLASATLRSLTREQQFKSWGASRIYISVGLHRRDLTLLVITGRVSCSAGENATVSATASYSTTMSTIRRTAQRSTARTRSMTMKTTTNTEVMLIDKSGIMTKTADMHVTEMERRSKRKEATAPRSGTKDAILTSLQRT</sequence>
<evidence type="ECO:0000313" key="8">
    <source>
        <dbReference type="Proteomes" id="UP000244005"/>
    </source>
</evidence>
<protein>
    <recommendedName>
        <fullName evidence="6">LOB domain-containing protein</fullName>
    </recommendedName>
</protein>